<dbReference type="SUPFAM" id="SSF90123">
    <property type="entry name" value="ABC transporter transmembrane region"/>
    <property type="match status" value="1"/>
</dbReference>
<evidence type="ECO:0000256" key="7">
    <source>
        <dbReference type="ARBA" id="ARBA00023136"/>
    </source>
</evidence>
<evidence type="ECO:0000256" key="6">
    <source>
        <dbReference type="ARBA" id="ARBA00022989"/>
    </source>
</evidence>
<keyword evidence="2" id="KW-0813">Transport</keyword>
<dbReference type="EMBL" id="FQTY01000003">
    <property type="protein sequence ID" value="SHE55039.1"/>
    <property type="molecule type" value="Genomic_DNA"/>
</dbReference>
<organism evidence="11 12">
    <name type="scientific">Tissierella praeacuta DSM 18095</name>
    <dbReference type="NCBI Taxonomy" id="1123404"/>
    <lineage>
        <taxon>Bacteria</taxon>
        <taxon>Bacillati</taxon>
        <taxon>Bacillota</taxon>
        <taxon>Tissierellia</taxon>
        <taxon>Tissierellales</taxon>
        <taxon>Tissierellaceae</taxon>
        <taxon>Tissierella</taxon>
    </lineage>
</organism>
<dbReference type="InterPro" id="IPR027417">
    <property type="entry name" value="P-loop_NTPase"/>
</dbReference>
<evidence type="ECO:0000313" key="12">
    <source>
        <dbReference type="Proteomes" id="UP000184114"/>
    </source>
</evidence>
<dbReference type="RefSeq" id="WP_072973887.1">
    <property type="nucleotide sequence ID" value="NZ_FQTY01000003.1"/>
</dbReference>
<dbReference type="GO" id="GO:0140359">
    <property type="term" value="F:ABC-type transporter activity"/>
    <property type="evidence" value="ECO:0007669"/>
    <property type="project" value="InterPro"/>
</dbReference>
<dbReference type="SUPFAM" id="SSF52540">
    <property type="entry name" value="P-loop containing nucleoside triphosphate hydrolases"/>
    <property type="match status" value="1"/>
</dbReference>
<dbReference type="PANTHER" id="PTHR24223">
    <property type="entry name" value="ATP-BINDING CASSETTE SUB-FAMILY C"/>
    <property type="match status" value="1"/>
</dbReference>
<evidence type="ECO:0000256" key="1">
    <source>
        <dbReference type="ARBA" id="ARBA00004651"/>
    </source>
</evidence>
<dbReference type="InterPro" id="IPR017871">
    <property type="entry name" value="ABC_transporter-like_CS"/>
</dbReference>
<dbReference type="Pfam" id="PF00664">
    <property type="entry name" value="ABC_membrane"/>
    <property type="match status" value="1"/>
</dbReference>
<dbReference type="InterPro" id="IPR050173">
    <property type="entry name" value="ABC_transporter_C-like"/>
</dbReference>
<proteinExistence type="predicted"/>
<evidence type="ECO:0000313" key="11">
    <source>
        <dbReference type="EMBL" id="SHE55039.1"/>
    </source>
</evidence>
<dbReference type="InterPro" id="IPR003593">
    <property type="entry name" value="AAA+_ATPase"/>
</dbReference>
<evidence type="ECO:0000256" key="4">
    <source>
        <dbReference type="ARBA" id="ARBA00022741"/>
    </source>
</evidence>
<dbReference type="InterPro" id="IPR003439">
    <property type="entry name" value="ABC_transporter-like_ATP-bd"/>
</dbReference>
<feature type="domain" description="ABC transmembrane type-1" evidence="10">
    <location>
        <begin position="11"/>
        <end position="294"/>
    </location>
</feature>
<keyword evidence="5" id="KW-0067">ATP-binding</keyword>
<comment type="subcellular location">
    <subcellularLocation>
        <location evidence="1">Cell membrane</location>
        <topology evidence="1">Multi-pass membrane protein</topology>
    </subcellularLocation>
</comment>
<dbReference type="InterPro" id="IPR036640">
    <property type="entry name" value="ABC1_TM_sf"/>
</dbReference>
<dbReference type="SMART" id="SM00382">
    <property type="entry name" value="AAA"/>
    <property type="match status" value="1"/>
</dbReference>
<feature type="transmembrane region" description="Helical" evidence="8">
    <location>
        <begin position="134"/>
        <end position="159"/>
    </location>
</feature>
<gene>
    <name evidence="11" type="ORF">SAMN02745784_01036</name>
</gene>
<dbReference type="Proteomes" id="UP000184114">
    <property type="component" value="Unassembled WGS sequence"/>
</dbReference>
<dbReference type="GO" id="GO:0005524">
    <property type="term" value="F:ATP binding"/>
    <property type="evidence" value="ECO:0007669"/>
    <property type="project" value="UniProtKB-KW"/>
</dbReference>
<keyword evidence="12" id="KW-1185">Reference proteome</keyword>
<dbReference type="GO" id="GO:0005886">
    <property type="term" value="C:plasma membrane"/>
    <property type="evidence" value="ECO:0007669"/>
    <property type="project" value="UniProtKB-SubCell"/>
</dbReference>
<dbReference type="AlphaFoldDB" id="A0A1M4UE56"/>
<dbReference type="InterPro" id="IPR011527">
    <property type="entry name" value="ABC1_TM_dom"/>
</dbReference>
<keyword evidence="3 8" id="KW-0812">Transmembrane</keyword>
<dbReference type="PROSITE" id="PS00211">
    <property type="entry name" value="ABC_TRANSPORTER_1"/>
    <property type="match status" value="1"/>
</dbReference>
<evidence type="ECO:0000256" key="5">
    <source>
        <dbReference type="ARBA" id="ARBA00022840"/>
    </source>
</evidence>
<sequence>MKSYKRKTKHLLLALGLFFNSFVVICFSYNISFLIDKVLIGNKIYLFKYWIIAAVFIAMVSSFTTILLGKYLPIRNELIASIDISKNALINLLNLNYKNYSKKDKGFYYNVVTNSAFSYGSIAIELYVRWVSNLMIVIFVIGVIFYINKVIGILFMLYIPLALFASSKPSELIAEYQEKGLPTQDLFLNETRSIIESKREINISKTKKVFINRFNSSSYKYLDFVTRFKLYEILSTSIPEIITKFYSILILSISAYMGFNSKLTVGQVLFLYQLINFISRPISELVSTIVRKQANQANINRIDLLEKESKESSGFEDIRTSDTLISSNGFSMYKNNEKTDLLFRMGSIDIPVNSFVIIKGENGSGKSMLINYITGNLAKEFGQGNLSISKDIDNYSYLTYPILIVNGGFKDNLLGIEPEPKVYKMLNIDFDRKEITNNPVNLSFGQQQKLNLLRVLSQPSDYMFLDEPMLNLDKMTQNNVVKYLDSIKGTKTIVAVMHDESLDYLADYILDISKKTVAISEKTK</sequence>
<feature type="transmembrane region" description="Helical" evidence="8">
    <location>
        <begin position="47"/>
        <end position="68"/>
    </location>
</feature>
<protein>
    <submittedName>
        <fullName evidence="11">ABC-type bacteriocin/lantibiotic exporter, contains an N-terminal double-glycine peptidase domain</fullName>
    </submittedName>
</protein>
<accession>A0A1M4UE56</accession>
<dbReference type="Gene3D" id="3.40.50.300">
    <property type="entry name" value="P-loop containing nucleotide triphosphate hydrolases"/>
    <property type="match status" value="1"/>
</dbReference>
<evidence type="ECO:0000259" key="9">
    <source>
        <dbReference type="PROSITE" id="PS50893"/>
    </source>
</evidence>
<feature type="transmembrane region" description="Helical" evidence="8">
    <location>
        <begin position="12"/>
        <end position="35"/>
    </location>
</feature>
<dbReference type="Gene3D" id="1.20.1560.10">
    <property type="entry name" value="ABC transporter type 1, transmembrane domain"/>
    <property type="match status" value="1"/>
</dbReference>
<dbReference type="STRING" id="1123404.SAMN02745784_01036"/>
<dbReference type="GeneID" id="90996141"/>
<keyword evidence="7 8" id="KW-0472">Membrane</keyword>
<reference evidence="12" key="1">
    <citation type="submission" date="2016-11" db="EMBL/GenBank/DDBJ databases">
        <authorList>
            <person name="Varghese N."/>
            <person name="Submissions S."/>
        </authorList>
    </citation>
    <scope>NUCLEOTIDE SEQUENCE [LARGE SCALE GENOMIC DNA]</scope>
    <source>
        <strain evidence="12">DSM 18095</strain>
    </source>
</reference>
<evidence type="ECO:0000256" key="2">
    <source>
        <dbReference type="ARBA" id="ARBA00022448"/>
    </source>
</evidence>
<dbReference type="GO" id="GO:0016887">
    <property type="term" value="F:ATP hydrolysis activity"/>
    <property type="evidence" value="ECO:0007669"/>
    <property type="project" value="InterPro"/>
</dbReference>
<keyword evidence="6 8" id="KW-1133">Transmembrane helix</keyword>
<evidence type="ECO:0000256" key="8">
    <source>
        <dbReference type="SAM" id="Phobius"/>
    </source>
</evidence>
<evidence type="ECO:0000256" key="3">
    <source>
        <dbReference type="ARBA" id="ARBA00022692"/>
    </source>
</evidence>
<dbReference type="PROSITE" id="PS50929">
    <property type="entry name" value="ABC_TM1F"/>
    <property type="match status" value="1"/>
</dbReference>
<dbReference type="PROSITE" id="PS50893">
    <property type="entry name" value="ABC_TRANSPORTER_2"/>
    <property type="match status" value="1"/>
</dbReference>
<evidence type="ECO:0000259" key="10">
    <source>
        <dbReference type="PROSITE" id="PS50929"/>
    </source>
</evidence>
<feature type="domain" description="ABC transporter" evidence="9">
    <location>
        <begin position="318"/>
        <end position="524"/>
    </location>
</feature>
<name>A0A1M4UE56_9FIRM</name>
<keyword evidence="4" id="KW-0547">Nucleotide-binding</keyword>